<dbReference type="EMBL" id="JAFVMH010000003">
    <property type="protein sequence ID" value="MBO1325285.1"/>
    <property type="molecule type" value="Genomic_DNA"/>
</dbReference>
<name>A0A939KN50_9PROT</name>
<dbReference type="AlphaFoldDB" id="A0A939KN50"/>
<dbReference type="Proteomes" id="UP000664073">
    <property type="component" value="Unassembled WGS sequence"/>
</dbReference>
<dbReference type="RefSeq" id="WP_207845924.1">
    <property type="nucleotide sequence ID" value="NZ_JAFVMH010000003.1"/>
</dbReference>
<accession>A0A939KN50</accession>
<reference evidence="1" key="1">
    <citation type="submission" date="2021-03" db="EMBL/GenBank/DDBJ databases">
        <title>The complete genome sequence of Acetobacter sp. TBRC 12339.</title>
        <authorList>
            <person name="Charoenyingcharoen P."/>
            <person name="Yukphan P."/>
        </authorList>
    </citation>
    <scope>NUCLEOTIDE SEQUENCE</scope>
    <source>
        <strain evidence="1">TBRC 12339</strain>
    </source>
</reference>
<evidence type="ECO:0000313" key="1">
    <source>
        <dbReference type="EMBL" id="MBO1325285.1"/>
    </source>
</evidence>
<protein>
    <submittedName>
        <fullName evidence="1">Uncharacterized protein</fullName>
    </submittedName>
</protein>
<proteinExistence type="predicted"/>
<evidence type="ECO:0000313" key="2">
    <source>
        <dbReference type="Proteomes" id="UP000664073"/>
    </source>
</evidence>
<gene>
    <name evidence="1" type="ORF">J2D77_09015</name>
</gene>
<keyword evidence="2" id="KW-1185">Reference proteome</keyword>
<sequence>MHVMTGKSDALTALDEQYRQVQAEIMAADDDAAFSVVSGVGILPPGGWQMDTFGLVHGQLEHNLTAGACIAMTALKEAPPHTVTQYVGAFAQALLLGAGLETPSSPQGSAGGVPCAQTRH</sequence>
<comment type="caution">
    <text evidence="1">The sequence shown here is derived from an EMBL/GenBank/DDBJ whole genome shotgun (WGS) entry which is preliminary data.</text>
</comment>
<organism evidence="1 2">
    <name type="scientific">Acetobacter garciniae</name>
    <dbReference type="NCBI Taxonomy" id="2817435"/>
    <lineage>
        <taxon>Bacteria</taxon>
        <taxon>Pseudomonadati</taxon>
        <taxon>Pseudomonadota</taxon>
        <taxon>Alphaproteobacteria</taxon>
        <taxon>Acetobacterales</taxon>
        <taxon>Acetobacteraceae</taxon>
        <taxon>Acetobacter</taxon>
    </lineage>
</organism>